<dbReference type="GO" id="GO:0005198">
    <property type="term" value="F:structural molecule activity"/>
    <property type="evidence" value="ECO:0007669"/>
    <property type="project" value="InterPro"/>
</dbReference>
<protein>
    <submittedName>
        <fullName evidence="1">Phage portal protein</fullName>
    </submittedName>
</protein>
<dbReference type="Pfam" id="PF05136">
    <property type="entry name" value="Phage_portal_2"/>
    <property type="match status" value="1"/>
</dbReference>
<evidence type="ECO:0000313" key="1">
    <source>
        <dbReference type="EMBL" id="RKG33402.1"/>
    </source>
</evidence>
<dbReference type="AlphaFoldDB" id="A0A3A8EEN6"/>
<sequence length="526" mass="59449">MAMMNVFKRQIPEVPHVTQINQGLDADSFVKKGSRVFRNAVRMFKAGMNDRLTSKWPSTPLPADLIIERYQRILVARSREQCANNDYGKQFLRLCHQNIVGPQGVLLQAQIKNNAGKLDNKTNDAIELAWDNWGKKHNCDIQGKKSWRSIQRACIISAAKDGEFFVRIVRGSDAGSMGFALQMIDAQRCPVSFSDHQTRTGNFIRQGIEFNQYGRPVAYYFDSANAQETQYRFGSANYIRVPAEDVIHGYLEDIIGQKRGLPWTATSLFRMKQLAEFEDSAIVNARTSANKMGFIQWKEGHGPEFDDDEDEIQIESQAGEVPVLPEGAEFKEWSPNYPTGEFLPFHKAMLRSMAAGMGVLYNNLASDLEGVNFSSIRQGTLDEREHWKELQQWLIESLVEPVYSAWLEYSLLKGAISKGNVQLKAVDIDRYKSVTWQPRRWQWIDPSSDVAAAEKSKNNMLVSPGSLIREQGRDPQTVWAEIARDTRAMIDVLVEQGISKETAEEMILASMGKKPMGAVGRPKEGV</sequence>
<dbReference type="InterPro" id="IPR006429">
    <property type="entry name" value="Phage_lambda_portal"/>
</dbReference>
<dbReference type="NCBIfam" id="TIGR01539">
    <property type="entry name" value="portal_lambda"/>
    <property type="match status" value="1"/>
</dbReference>
<organism evidence="1 2">
    <name type="scientific">Acinetobacter guerrae</name>
    <dbReference type="NCBI Taxonomy" id="1843371"/>
    <lineage>
        <taxon>Bacteria</taxon>
        <taxon>Pseudomonadati</taxon>
        <taxon>Pseudomonadota</taxon>
        <taxon>Gammaproteobacteria</taxon>
        <taxon>Moraxellales</taxon>
        <taxon>Moraxellaceae</taxon>
        <taxon>Acinetobacter</taxon>
    </lineage>
</organism>
<dbReference type="GO" id="GO:0019068">
    <property type="term" value="P:virion assembly"/>
    <property type="evidence" value="ECO:0007669"/>
    <property type="project" value="InterPro"/>
</dbReference>
<name>A0A3A8EEN6_9GAMM</name>
<evidence type="ECO:0000313" key="2">
    <source>
        <dbReference type="Proteomes" id="UP000269001"/>
    </source>
</evidence>
<keyword evidence="2" id="KW-1185">Reference proteome</keyword>
<gene>
    <name evidence="1" type="ORF">D7V21_09515</name>
</gene>
<comment type="caution">
    <text evidence="1">The sequence shown here is derived from an EMBL/GenBank/DDBJ whole genome shotgun (WGS) entry which is preliminary data.</text>
</comment>
<dbReference type="Proteomes" id="UP000269001">
    <property type="component" value="Unassembled WGS sequence"/>
</dbReference>
<dbReference type="EMBL" id="RAXU01000010">
    <property type="protein sequence ID" value="RKG33402.1"/>
    <property type="molecule type" value="Genomic_DNA"/>
</dbReference>
<reference evidence="1 2" key="1">
    <citation type="submission" date="2018-09" db="EMBL/GenBank/DDBJ databases">
        <title>The draft genome of Acinetobacter spp. strains.</title>
        <authorList>
            <person name="Qin J."/>
            <person name="Feng Y."/>
            <person name="Zong Z."/>
        </authorList>
    </citation>
    <scope>NUCLEOTIDE SEQUENCE [LARGE SCALE GENOMIC DNA]</scope>
    <source>
        <strain evidence="1 2">WCHAc060096</strain>
    </source>
</reference>
<proteinExistence type="predicted"/>
<accession>A0A3A8EEN6</accession>